<sequence>MANAWTLREHLRGSPWVTAIGVHCKKAHQLDDSSFGKIEQLVGLQGVRAIGEVGLDQSQRDQPLQRQVSTLKWVLNLCKGRPEVPLILHVRGAPEDCHSAEAHLKVLTTVREQVAPQQRIHLHCFDGGCRRQGGGRMRSQMSILGIRGRSVGSTRNKGKRCRPSLWKESYLRVMPLFQAVMGAQ</sequence>
<dbReference type="Gene3D" id="3.20.20.140">
    <property type="entry name" value="Metal-dependent hydrolases"/>
    <property type="match status" value="1"/>
</dbReference>
<evidence type="ECO:0000313" key="3">
    <source>
        <dbReference type="Proteomes" id="UP000507470"/>
    </source>
</evidence>
<dbReference type="GO" id="GO:0016788">
    <property type="term" value="F:hydrolase activity, acting on ester bonds"/>
    <property type="evidence" value="ECO:0007669"/>
    <property type="project" value="InterPro"/>
</dbReference>
<dbReference type="PANTHER" id="PTHR46363">
    <property type="entry name" value="DEOXYRIBONUCLEASE TATDN2-RELATED"/>
    <property type="match status" value="1"/>
</dbReference>
<dbReference type="SUPFAM" id="SSF51556">
    <property type="entry name" value="Metallo-dependent hydrolases"/>
    <property type="match status" value="1"/>
</dbReference>
<proteinExistence type="inferred from homology"/>
<dbReference type="Pfam" id="PF01026">
    <property type="entry name" value="TatD_DNase"/>
    <property type="match status" value="1"/>
</dbReference>
<dbReference type="InterPro" id="IPR032466">
    <property type="entry name" value="Metal_Hydrolase"/>
</dbReference>
<keyword evidence="3" id="KW-1185">Reference proteome</keyword>
<keyword evidence="2" id="KW-0378">Hydrolase</keyword>
<comment type="similarity">
    <text evidence="1">Belongs to the metallo-dependent hydrolases superfamily. TatD-type hydrolase family.</text>
</comment>
<protein>
    <submittedName>
        <fullName evidence="2">TatD</fullName>
        <ecNumber evidence="2">3.1.21.-</ecNumber>
    </submittedName>
</protein>
<organism evidence="2 3">
    <name type="scientific">Mytilus coruscus</name>
    <name type="common">Sea mussel</name>
    <dbReference type="NCBI Taxonomy" id="42192"/>
    <lineage>
        <taxon>Eukaryota</taxon>
        <taxon>Metazoa</taxon>
        <taxon>Spiralia</taxon>
        <taxon>Lophotrochozoa</taxon>
        <taxon>Mollusca</taxon>
        <taxon>Bivalvia</taxon>
        <taxon>Autobranchia</taxon>
        <taxon>Pteriomorphia</taxon>
        <taxon>Mytilida</taxon>
        <taxon>Mytiloidea</taxon>
        <taxon>Mytilidae</taxon>
        <taxon>Mytilinae</taxon>
        <taxon>Mytilus</taxon>
    </lineage>
</organism>
<accession>A0A6J8DVJ1</accession>
<gene>
    <name evidence="2" type="ORF">MCOR_44540</name>
</gene>
<reference evidence="2 3" key="1">
    <citation type="submission" date="2020-06" db="EMBL/GenBank/DDBJ databases">
        <authorList>
            <person name="Li R."/>
            <person name="Bekaert M."/>
        </authorList>
    </citation>
    <scope>NUCLEOTIDE SEQUENCE [LARGE SCALE GENOMIC DNA]</scope>
    <source>
        <strain evidence="3">wild</strain>
    </source>
</reference>
<dbReference type="Proteomes" id="UP000507470">
    <property type="component" value="Unassembled WGS sequence"/>
</dbReference>
<dbReference type="InterPro" id="IPR001130">
    <property type="entry name" value="TatD-like"/>
</dbReference>
<dbReference type="OrthoDB" id="6156574at2759"/>
<dbReference type="AlphaFoldDB" id="A0A6J8DVJ1"/>
<evidence type="ECO:0000313" key="2">
    <source>
        <dbReference type="EMBL" id="CAC5411451.1"/>
    </source>
</evidence>
<dbReference type="EMBL" id="CACVKT020007853">
    <property type="protein sequence ID" value="CAC5411451.1"/>
    <property type="molecule type" value="Genomic_DNA"/>
</dbReference>
<name>A0A6J8DVJ1_MYTCO</name>
<dbReference type="PANTHER" id="PTHR46363:SF1">
    <property type="entry name" value="DEOXYRIBONUCLEASE TATDN2-RELATED"/>
    <property type="match status" value="1"/>
</dbReference>
<evidence type="ECO:0000256" key="1">
    <source>
        <dbReference type="ARBA" id="ARBA00009275"/>
    </source>
</evidence>
<dbReference type="EC" id="3.1.21.-" evidence="2"/>